<feature type="signal peptide" evidence="1">
    <location>
        <begin position="1"/>
        <end position="16"/>
    </location>
</feature>
<keyword evidence="1" id="KW-0732">Signal</keyword>
<protein>
    <submittedName>
        <fullName evidence="2">Uncharacterized protein</fullName>
    </submittedName>
</protein>
<dbReference type="PROSITE" id="PS51257">
    <property type="entry name" value="PROKAR_LIPOPROTEIN"/>
    <property type="match status" value="1"/>
</dbReference>
<evidence type="ECO:0000313" key="3">
    <source>
        <dbReference type="Proteomes" id="UP000614601"/>
    </source>
</evidence>
<proteinExistence type="predicted"/>
<dbReference type="Proteomes" id="UP000783686">
    <property type="component" value="Unassembled WGS sequence"/>
</dbReference>
<feature type="chain" id="PRO_5036220801" evidence="1">
    <location>
        <begin position="17"/>
        <end position="118"/>
    </location>
</feature>
<evidence type="ECO:0000313" key="2">
    <source>
        <dbReference type="EMBL" id="CAD5207545.1"/>
    </source>
</evidence>
<sequence length="118" mass="13214">MKCTVALLLVVGIACAASLQKTDREREVVGQGREVRELAGEHREVRELDGQRRELKEPVQVSLSLKEAQYLVSKFQWRRVPPCDETCTNGGDPYSCCQAHGIPRGGHCNENNQVFCDD</sequence>
<gene>
    <name evidence="2" type="ORF">BOKJ2_LOCUS2229</name>
</gene>
<dbReference type="EMBL" id="CAJFDH010000001">
    <property type="protein sequence ID" value="CAD5207545.1"/>
    <property type="molecule type" value="Genomic_DNA"/>
</dbReference>
<reference evidence="2" key="1">
    <citation type="submission" date="2020-09" db="EMBL/GenBank/DDBJ databases">
        <authorList>
            <person name="Kikuchi T."/>
        </authorList>
    </citation>
    <scope>NUCLEOTIDE SEQUENCE</scope>
    <source>
        <strain evidence="2">SH1</strain>
    </source>
</reference>
<dbReference type="Proteomes" id="UP000614601">
    <property type="component" value="Unassembled WGS sequence"/>
</dbReference>
<name>A0A811JWQ6_9BILA</name>
<keyword evidence="3" id="KW-1185">Reference proteome</keyword>
<accession>A0A811JWQ6</accession>
<evidence type="ECO:0000256" key="1">
    <source>
        <dbReference type="SAM" id="SignalP"/>
    </source>
</evidence>
<organism evidence="2 3">
    <name type="scientific">Bursaphelenchus okinawaensis</name>
    <dbReference type="NCBI Taxonomy" id="465554"/>
    <lineage>
        <taxon>Eukaryota</taxon>
        <taxon>Metazoa</taxon>
        <taxon>Ecdysozoa</taxon>
        <taxon>Nematoda</taxon>
        <taxon>Chromadorea</taxon>
        <taxon>Rhabditida</taxon>
        <taxon>Tylenchina</taxon>
        <taxon>Tylenchomorpha</taxon>
        <taxon>Aphelenchoidea</taxon>
        <taxon>Aphelenchoididae</taxon>
        <taxon>Bursaphelenchus</taxon>
    </lineage>
</organism>
<dbReference type="AlphaFoldDB" id="A0A811JWQ6"/>
<comment type="caution">
    <text evidence="2">The sequence shown here is derived from an EMBL/GenBank/DDBJ whole genome shotgun (WGS) entry which is preliminary data.</text>
</comment>
<dbReference type="EMBL" id="CAJFCW020000001">
    <property type="protein sequence ID" value="CAG9086065.1"/>
    <property type="molecule type" value="Genomic_DNA"/>
</dbReference>